<organism evidence="1 2">
    <name type="scientific">Cucumis melo var. makuwa</name>
    <name type="common">Oriental melon</name>
    <dbReference type="NCBI Taxonomy" id="1194695"/>
    <lineage>
        <taxon>Eukaryota</taxon>
        <taxon>Viridiplantae</taxon>
        <taxon>Streptophyta</taxon>
        <taxon>Embryophyta</taxon>
        <taxon>Tracheophyta</taxon>
        <taxon>Spermatophyta</taxon>
        <taxon>Magnoliopsida</taxon>
        <taxon>eudicotyledons</taxon>
        <taxon>Gunneridae</taxon>
        <taxon>Pentapetalae</taxon>
        <taxon>rosids</taxon>
        <taxon>fabids</taxon>
        <taxon>Cucurbitales</taxon>
        <taxon>Cucurbitaceae</taxon>
        <taxon>Benincaseae</taxon>
        <taxon>Cucumis</taxon>
    </lineage>
</organism>
<dbReference type="EMBL" id="SSTD01008307">
    <property type="protein sequence ID" value="TYK16256.1"/>
    <property type="molecule type" value="Genomic_DNA"/>
</dbReference>
<accession>A0A5D3D0S1</accession>
<dbReference type="Proteomes" id="UP000321947">
    <property type="component" value="Unassembled WGS sequence"/>
</dbReference>
<gene>
    <name evidence="1" type="ORF">E5676_scaffold21G00250</name>
</gene>
<sequence>MFIINWNWKAVQVVQNKRIWDVLEVEDVENDHINVLEVVISHRVDDHIKDDTLCRTDVDPTIVERPIVHHVTDDFIDDVDEHLSHVSIMSYAHNNFLEMDVMFLEFEDDLDNLAGGSSSVGENAGRRAQSRLLELECHVVVNWHIPITIVPGAEKPISPHAVHFSQTIGVCVRKTFFVPCLKWADVDREYIEVVKGDLQRFFVLDFNDQAMNRFVEYQILTTLKSFGSIVTDTSKKSNAGTLVSAYLEGSQPLSEDEKCDQVLDRRPGYSKGLC</sequence>
<evidence type="ECO:0000313" key="1">
    <source>
        <dbReference type="EMBL" id="TYK16256.1"/>
    </source>
</evidence>
<comment type="caution">
    <text evidence="1">The sequence shown here is derived from an EMBL/GenBank/DDBJ whole genome shotgun (WGS) entry which is preliminary data.</text>
</comment>
<protein>
    <submittedName>
        <fullName evidence="1">CACTA en-spm transposon protein</fullName>
    </submittedName>
</protein>
<proteinExistence type="predicted"/>
<name>A0A5D3D0S1_CUCMM</name>
<dbReference type="AlphaFoldDB" id="A0A5D3D0S1"/>
<evidence type="ECO:0000313" key="2">
    <source>
        <dbReference type="Proteomes" id="UP000321947"/>
    </source>
</evidence>
<reference evidence="1 2" key="1">
    <citation type="submission" date="2019-08" db="EMBL/GenBank/DDBJ databases">
        <title>Draft genome sequences of two oriental melons (Cucumis melo L. var makuwa).</title>
        <authorList>
            <person name="Kwon S.-Y."/>
        </authorList>
    </citation>
    <scope>NUCLEOTIDE SEQUENCE [LARGE SCALE GENOMIC DNA]</scope>
    <source>
        <strain evidence="2">cv. Chang Bougi</strain>
        <tissue evidence="1">Leaf</tissue>
    </source>
</reference>